<sequence>MGALSARAPAMRHAAPVPAGLMALGQIDGDRPVALPAPAARSPQAPVYSGTQGHAAPVGPLRRAVFVHAAWSQSSCVSCWPGVPRVVFSRARRTAHAGMARQVRYQGRSQTVPHHGAWGSRSRSVAAVVMPAARLQHSRRPVRCTARVVRCVAGEGWRLGLEQGMRLPSAFIGEERPSQQGWLPRAGGPRMQDEESVHSVKPCMQESLTSAARSETTCLDSAFRP</sequence>
<evidence type="ECO:0000256" key="1">
    <source>
        <dbReference type="SAM" id="MobiDB-lite"/>
    </source>
</evidence>
<proteinExistence type="predicted"/>
<dbReference type="KEGG" id="samb:SAM23877_0048"/>
<gene>
    <name evidence="2" type="ORF">SAM23877_0048</name>
</gene>
<organism evidence="2 3">
    <name type="scientific">Streptomyces ambofaciens (strain ATCC 23877 / 3486 / DSM 40053 / JCM 4204 / NBRC 12836 / NRRL B-2516)</name>
    <dbReference type="NCBI Taxonomy" id="278992"/>
    <lineage>
        <taxon>Bacteria</taxon>
        <taxon>Bacillati</taxon>
        <taxon>Actinomycetota</taxon>
        <taxon>Actinomycetes</taxon>
        <taxon>Kitasatosporales</taxon>
        <taxon>Streptomycetaceae</taxon>
        <taxon>Streptomyces</taxon>
    </lineage>
</organism>
<dbReference type="AlphaFoldDB" id="A0A0K2AJS5"/>
<name>A0A0K2AJS5_STRA7</name>
<dbReference type="EMBL" id="CP012382">
    <property type="protein sequence ID" value="AKZ53097.1"/>
    <property type="molecule type" value="Genomic_DNA"/>
</dbReference>
<feature type="region of interest" description="Disordered" evidence="1">
    <location>
        <begin position="176"/>
        <end position="195"/>
    </location>
</feature>
<evidence type="ECO:0000313" key="3">
    <source>
        <dbReference type="Proteomes" id="UP000061018"/>
    </source>
</evidence>
<protein>
    <submittedName>
        <fullName evidence="2">Uncharacterized protein</fullName>
    </submittedName>
</protein>
<evidence type="ECO:0000313" key="2">
    <source>
        <dbReference type="EMBL" id="AKZ53097.1"/>
    </source>
</evidence>
<dbReference type="Proteomes" id="UP000061018">
    <property type="component" value="Chromosome"/>
</dbReference>
<reference evidence="3" key="1">
    <citation type="journal article" date="2015" name="J. Biotechnol.">
        <title>Complete genome sequence of Streptomyces ambofaciens ATCC 23877, the spiramycin producer.</title>
        <authorList>
            <person name="Thibessard A."/>
            <person name="Haas D."/>
            <person name="Gerbaud C."/>
            <person name="Aigle B."/>
            <person name="Lautru S."/>
            <person name="Pernodet J.L."/>
            <person name="Leblond P."/>
        </authorList>
    </citation>
    <scope>NUCLEOTIDE SEQUENCE [LARGE SCALE GENOMIC DNA]</scope>
    <source>
        <strain evidence="3">ATCC 23877 / 3486 / DSM 40053 / JCM 4204 / NBRC 12836 / NRRL B-2516</strain>
    </source>
</reference>
<accession>A0A0K2AJS5</accession>